<evidence type="ECO:0000313" key="6">
    <source>
        <dbReference type="Proteomes" id="UP000655225"/>
    </source>
</evidence>
<dbReference type="InterPro" id="IPR032867">
    <property type="entry name" value="DYW_dom"/>
</dbReference>
<dbReference type="InterPro" id="IPR046848">
    <property type="entry name" value="E_motif"/>
</dbReference>
<comment type="similarity">
    <text evidence="1">Belongs to the PPR family. PCMP-H subfamily.</text>
</comment>
<sequence length="652" mass="73548">MVFKPLKYIAHNSLSFTSIFYRCKSMKEFKQAHAQLIIKGLPHPPSSLRPIISFSALHPSGDIAYALLIIFRTSTPPTAFLFNTVIRGLARTRHSDSPRNSVLVFYRMVEFDLAPNHFTFTFLFQACANSMAFNLGQQFHCMVIKKSWVIDGFIRNSIIQFYSVCRKLGDAQRVFDESGELDVVSWNSLINGYVKNGDISEALGMFGKMPERNVASWNCLIGGLVRFDRLDDAHRFFVNMPERNLVSWVVMIAGYAQNGMPMEALALFREMQLLDQEPNAAILVSVLSACSQLGALDHGKWVYSYIIKNFIKIDLILSAALIDMYAKCGSINMAIQVFSSSLEKDVSAYTAAISGLAINGRSEEALRLFEQMKGEGITPDSVSYIAVLCACSHMGWVKKGFCYFNSMLDEHGIKPELDHYACMVDLLGRAGMLEEAERFIASMPINPDNVIWGALLGACRTHGNAEMGQRVGNLLIESDQCHDGRYIILSNIYAESNKGDDAEEVRRTMRRRRIKRVPGCSSIEVDGVVHEFVAGDRSHDKTEEIYSVWQEMVREIKNFGYMAETRGVLFDVEEEEKEAVIGYHSEKLALAFGFICTEPGSMLRIVKNIRICNDCHSAIKLVSMVFNRKIAVRDRKRFHHFEGGSCSCMDYW</sequence>
<dbReference type="FunFam" id="1.25.40.10:FF:000690">
    <property type="entry name" value="Pentatricopeptide repeat-containing protein"/>
    <property type="match status" value="1"/>
</dbReference>
<dbReference type="GO" id="GO:0008270">
    <property type="term" value="F:zinc ion binding"/>
    <property type="evidence" value="ECO:0007669"/>
    <property type="project" value="InterPro"/>
</dbReference>
<dbReference type="NCBIfam" id="TIGR00756">
    <property type="entry name" value="PPR"/>
    <property type="match status" value="5"/>
</dbReference>
<evidence type="ECO:0000313" key="5">
    <source>
        <dbReference type="EMBL" id="KAF8392483.1"/>
    </source>
</evidence>
<dbReference type="OrthoDB" id="185373at2759"/>
<dbReference type="OMA" id="RSHDKTE"/>
<dbReference type="GO" id="GO:0003729">
    <property type="term" value="F:mRNA binding"/>
    <property type="evidence" value="ECO:0007669"/>
    <property type="project" value="UniProtKB-ARBA"/>
</dbReference>
<dbReference type="FunFam" id="1.25.40.10:FF:000333">
    <property type="entry name" value="Pentatricopeptide repeat-containing protein"/>
    <property type="match status" value="1"/>
</dbReference>
<proteinExistence type="inferred from homology"/>
<evidence type="ECO:0000259" key="4">
    <source>
        <dbReference type="Pfam" id="PF14432"/>
    </source>
</evidence>
<dbReference type="GO" id="GO:0009451">
    <property type="term" value="P:RNA modification"/>
    <property type="evidence" value="ECO:0007669"/>
    <property type="project" value="InterPro"/>
</dbReference>
<keyword evidence="6" id="KW-1185">Reference proteome</keyword>
<evidence type="ECO:0000256" key="1">
    <source>
        <dbReference type="ARBA" id="ARBA00006643"/>
    </source>
</evidence>
<gene>
    <name evidence="5" type="ORF">HHK36_022825</name>
</gene>
<comment type="caution">
    <text evidence="5">The sequence shown here is derived from an EMBL/GenBank/DDBJ whole genome shotgun (WGS) entry which is preliminary data.</text>
</comment>
<dbReference type="Pfam" id="PF20431">
    <property type="entry name" value="E_motif"/>
    <property type="match status" value="1"/>
</dbReference>
<dbReference type="PANTHER" id="PTHR47926">
    <property type="entry name" value="PENTATRICOPEPTIDE REPEAT-CONTAINING PROTEIN"/>
    <property type="match status" value="1"/>
</dbReference>
<dbReference type="InterPro" id="IPR046960">
    <property type="entry name" value="PPR_At4g14850-like_plant"/>
</dbReference>
<dbReference type="Proteomes" id="UP000655225">
    <property type="component" value="Unassembled WGS sequence"/>
</dbReference>
<dbReference type="Gene3D" id="1.25.40.10">
    <property type="entry name" value="Tetratricopeptide repeat domain"/>
    <property type="match status" value="3"/>
</dbReference>
<dbReference type="InterPro" id="IPR011990">
    <property type="entry name" value="TPR-like_helical_dom_sf"/>
</dbReference>
<accession>A0A834YTY3</accession>
<dbReference type="PROSITE" id="PS51375">
    <property type="entry name" value="PPR"/>
    <property type="match status" value="3"/>
</dbReference>
<dbReference type="InterPro" id="IPR002885">
    <property type="entry name" value="PPR_rpt"/>
</dbReference>
<keyword evidence="2" id="KW-0677">Repeat</keyword>
<reference evidence="5 6" key="1">
    <citation type="submission" date="2020-04" db="EMBL/GenBank/DDBJ databases">
        <title>Plant Genome Project.</title>
        <authorList>
            <person name="Zhang R.-G."/>
        </authorList>
    </citation>
    <scope>NUCLEOTIDE SEQUENCE [LARGE SCALE GENOMIC DNA]</scope>
    <source>
        <strain evidence="5">YNK0</strain>
        <tissue evidence="5">Leaf</tissue>
    </source>
</reference>
<feature type="repeat" description="PPR" evidence="3">
    <location>
        <begin position="182"/>
        <end position="216"/>
    </location>
</feature>
<dbReference type="PANTHER" id="PTHR47926:SF436">
    <property type="entry name" value="PENTATRICOPEPTIDE REPEAT-CONTAINING PROTEIN ELI1, CHLOROPLASTIC-LIKE ISOFORM X2"/>
    <property type="match status" value="1"/>
</dbReference>
<dbReference type="Pfam" id="PF14432">
    <property type="entry name" value="DYW_deaminase"/>
    <property type="match status" value="1"/>
</dbReference>
<dbReference type="AlphaFoldDB" id="A0A834YTY3"/>
<protein>
    <recommendedName>
        <fullName evidence="4">DYW domain-containing protein</fullName>
    </recommendedName>
</protein>
<feature type="domain" description="DYW" evidence="4">
    <location>
        <begin position="560"/>
        <end position="652"/>
    </location>
</feature>
<dbReference type="Pfam" id="PF13041">
    <property type="entry name" value="PPR_2"/>
    <property type="match status" value="1"/>
</dbReference>
<dbReference type="Pfam" id="PF01535">
    <property type="entry name" value="PPR"/>
    <property type="match status" value="4"/>
</dbReference>
<feature type="repeat" description="PPR" evidence="3">
    <location>
        <begin position="345"/>
        <end position="379"/>
    </location>
</feature>
<organism evidence="5 6">
    <name type="scientific">Tetracentron sinense</name>
    <name type="common">Spur-leaf</name>
    <dbReference type="NCBI Taxonomy" id="13715"/>
    <lineage>
        <taxon>Eukaryota</taxon>
        <taxon>Viridiplantae</taxon>
        <taxon>Streptophyta</taxon>
        <taxon>Embryophyta</taxon>
        <taxon>Tracheophyta</taxon>
        <taxon>Spermatophyta</taxon>
        <taxon>Magnoliopsida</taxon>
        <taxon>Trochodendrales</taxon>
        <taxon>Trochodendraceae</taxon>
        <taxon>Tetracentron</taxon>
    </lineage>
</organism>
<feature type="repeat" description="PPR" evidence="3">
    <location>
        <begin position="244"/>
        <end position="278"/>
    </location>
</feature>
<evidence type="ECO:0000256" key="2">
    <source>
        <dbReference type="ARBA" id="ARBA00022737"/>
    </source>
</evidence>
<name>A0A834YTY3_TETSI</name>
<dbReference type="EMBL" id="JABCRI010000016">
    <property type="protein sequence ID" value="KAF8392483.1"/>
    <property type="molecule type" value="Genomic_DNA"/>
</dbReference>
<evidence type="ECO:0000256" key="3">
    <source>
        <dbReference type="PROSITE-ProRule" id="PRU00708"/>
    </source>
</evidence>